<dbReference type="PANTHER" id="PTHR22954">
    <property type="entry name" value="RETROVIRAL PROTEASE-RELATED"/>
    <property type="match status" value="1"/>
</dbReference>
<dbReference type="InterPro" id="IPR005312">
    <property type="entry name" value="DUF1759"/>
</dbReference>
<name>A0AAV2B2Z0_9ARAC</name>
<dbReference type="EMBL" id="CAXIEN010000264">
    <property type="protein sequence ID" value="CAL1290442.1"/>
    <property type="molecule type" value="Genomic_DNA"/>
</dbReference>
<proteinExistence type="predicted"/>
<protein>
    <submittedName>
        <fullName evidence="1">Uncharacterized protein</fullName>
    </submittedName>
</protein>
<comment type="caution">
    <text evidence="1">The sequence shown here is derived from an EMBL/GenBank/DDBJ whole genome shotgun (WGS) entry which is preliminary data.</text>
</comment>
<dbReference type="PANTHER" id="PTHR22954:SF3">
    <property type="entry name" value="PROTEIN CBG08539"/>
    <property type="match status" value="1"/>
</dbReference>
<dbReference type="AlphaFoldDB" id="A0AAV2B2Z0"/>
<evidence type="ECO:0000313" key="2">
    <source>
        <dbReference type="Proteomes" id="UP001497382"/>
    </source>
</evidence>
<reference evidence="1 2" key="1">
    <citation type="submission" date="2024-04" db="EMBL/GenBank/DDBJ databases">
        <authorList>
            <person name="Rising A."/>
            <person name="Reimegard J."/>
            <person name="Sonavane S."/>
            <person name="Akerstrom W."/>
            <person name="Nylinder S."/>
            <person name="Hedman E."/>
            <person name="Kallberg Y."/>
        </authorList>
    </citation>
    <scope>NUCLEOTIDE SEQUENCE [LARGE SCALE GENOMIC DNA]</scope>
</reference>
<organism evidence="1 2">
    <name type="scientific">Larinioides sclopetarius</name>
    <dbReference type="NCBI Taxonomy" id="280406"/>
    <lineage>
        <taxon>Eukaryota</taxon>
        <taxon>Metazoa</taxon>
        <taxon>Ecdysozoa</taxon>
        <taxon>Arthropoda</taxon>
        <taxon>Chelicerata</taxon>
        <taxon>Arachnida</taxon>
        <taxon>Araneae</taxon>
        <taxon>Araneomorphae</taxon>
        <taxon>Entelegynae</taxon>
        <taxon>Araneoidea</taxon>
        <taxon>Araneidae</taxon>
        <taxon>Larinioides</taxon>
    </lineage>
</organism>
<evidence type="ECO:0000313" key="1">
    <source>
        <dbReference type="EMBL" id="CAL1290442.1"/>
    </source>
</evidence>
<keyword evidence="2" id="KW-1185">Reference proteome</keyword>
<dbReference type="Proteomes" id="UP001497382">
    <property type="component" value="Unassembled WGS sequence"/>
</dbReference>
<dbReference type="Pfam" id="PF03564">
    <property type="entry name" value="DUF1759"/>
    <property type="match status" value="1"/>
</dbReference>
<sequence length="258" mass="29813">MDNQVDSCGAYPWQATIPSLTFNLADDSENECPKSTRLKLPKIPLPIFDGKYEEWNKFENHFRNLIANNDDISENEKLYYLRSSLTGVAKEVETEEDTFESLFKALKERFQNKKLIINAHVNTVINYEKIQYASAKDIRYLLDSTRKNLRALKVLEFERNKLSDVILLNILLPKLDRESRKIFESSLETSDVPKLDSFLDFLEKRSMVIKSLRGDQGVKVAKNVALPPWKCKSFLANSRSLPRPQEENVIYAKGTTGW</sequence>
<accession>A0AAV2B2Z0</accession>
<gene>
    <name evidence="1" type="ORF">LARSCL_LOCUS16493</name>
</gene>